<evidence type="ECO:0000313" key="3">
    <source>
        <dbReference type="EMBL" id="PMS19531.1"/>
    </source>
</evidence>
<sequence>MKKNLRLTLLRRYVFLGCLMLTGAIAAEGPEDVVKASVPRLGDGLLQFAIPASLSPKVADDYFTLSTDFPGFHEPDNSGTRVRSVFVIVRTRPEFGTLALNILNGQKANLKEIPAQAGCRAFTETVPGKNTSLIYFLFDDEHGNPVVVTNPGGWSASYHWEHAFKEGYEIKAEVSKKYGTDFRRLDKELVTLVDSLIRR</sequence>
<gene>
    <name evidence="3" type="ORF">C0Z16_35400</name>
    <name evidence="2" type="ORF">LMG27174_06891</name>
</gene>
<dbReference type="OrthoDB" id="9133500at2"/>
<keyword evidence="4" id="KW-1185">Reference proteome</keyword>
<accession>A0A2N7VQV3</accession>
<dbReference type="EMBL" id="CADIJZ010000053">
    <property type="protein sequence ID" value="CAB3742624.1"/>
    <property type="molecule type" value="Genomic_DNA"/>
</dbReference>
<evidence type="ECO:0000313" key="5">
    <source>
        <dbReference type="Proteomes" id="UP000494205"/>
    </source>
</evidence>
<dbReference type="Proteomes" id="UP000235659">
    <property type="component" value="Unassembled WGS sequence"/>
</dbReference>
<name>A0A2N7VQV3_9BURK</name>
<reference evidence="2 5" key="2">
    <citation type="submission" date="2020-04" db="EMBL/GenBank/DDBJ databases">
        <authorList>
            <person name="De Canck E."/>
        </authorList>
    </citation>
    <scope>NUCLEOTIDE SEQUENCE [LARGE SCALE GENOMIC DNA]</scope>
    <source>
        <strain evidence="2 5">LMG 27174</strain>
    </source>
</reference>
<protein>
    <submittedName>
        <fullName evidence="2">Uncharacterized protein</fullName>
    </submittedName>
</protein>
<reference evidence="3 4" key="1">
    <citation type="submission" date="2018-01" db="EMBL/GenBank/DDBJ databases">
        <title>Whole genome analyses suggest that Burkholderia sensu lato contains two further novel genera in the rhizoxinica-symbiotica group Mycetohabitans gen. nov., and Trinickia gen. nov.: implications for the evolution of diazotrophy and nodulation in the Burkholderiaceae.</title>
        <authorList>
            <person name="Estrada-de los Santos P."/>
            <person name="Palmer M."/>
            <person name="Chavez-Ramirez B."/>
            <person name="Beukes C."/>
            <person name="Steenkamp E.T."/>
            <person name="Hirsch A.M."/>
            <person name="Manyaka P."/>
            <person name="Maluk M."/>
            <person name="Lafos M."/>
            <person name="Crook M."/>
            <person name="Gross E."/>
            <person name="Simon M.F."/>
            <person name="Bueno dos Reis Junior F."/>
            <person name="Poole P.S."/>
            <person name="Venter S.N."/>
            <person name="James E.K."/>
        </authorList>
    </citation>
    <scope>NUCLEOTIDE SEQUENCE [LARGE SCALE GENOMIC DNA]</scope>
    <source>
        <strain evidence="3 4">WSM 3937</strain>
    </source>
</reference>
<organism evidence="2 5">
    <name type="scientific">Paraburkholderia rhynchosiae</name>
    <dbReference type="NCBI Taxonomy" id="487049"/>
    <lineage>
        <taxon>Bacteria</taxon>
        <taxon>Pseudomonadati</taxon>
        <taxon>Pseudomonadota</taxon>
        <taxon>Betaproteobacteria</taxon>
        <taxon>Burkholderiales</taxon>
        <taxon>Burkholderiaceae</taxon>
        <taxon>Paraburkholderia</taxon>
    </lineage>
</organism>
<dbReference type="Proteomes" id="UP000494205">
    <property type="component" value="Unassembled WGS sequence"/>
</dbReference>
<evidence type="ECO:0000313" key="4">
    <source>
        <dbReference type="Proteomes" id="UP000235659"/>
    </source>
</evidence>
<keyword evidence="1" id="KW-0732">Signal</keyword>
<dbReference type="AlphaFoldDB" id="A0A2N7VQV3"/>
<feature type="signal peptide" evidence="1">
    <location>
        <begin position="1"/>
        <end position="26"/>
    </location>
</feature>
<dbReference type="RefSeq" id="WP_102636620.1">
    <property type="nucleotide sequence ID" value="NZ_CADIJZ010000053.1"/>
</dbReference>
<evidence type="ECO:0000256" key="1">
    <source>
        <dbReference type="SAM" id="SignalP"/>
    </source>
</evidence>
<dbReference type="EMBL" id="PNXY01000059">
    <property type="protein sequence ID" value="PMS19531.1"/>
    <property type="molecule type" value="Genomic_DNA"/>
</dbReference>
<feature type="chain" id="PRO_5044384105" evidence="1">
    <location>
        <begin position="27"/>
        <end position="199"/>
    </location>
</feature>
<evidence type="ECO:0000313" key="2">
    <source>
        <dbReference type="EMBL" id="CAB3742624.1"/>
    </source>
</evidence>
<proteinExistence type="predicted"/>